<comment type="caution">
    <text evidence="4">The sequence shown here is derived from an EMBL/GenBank/DDBJ whole genome shotgun (WGS) entry which is preliminary data.</text>
</comment>
<evidence type="ECO:0000256" key="1">
    <source>
        <dbReference type="ARBA" id="ARBA00004123"/>
    </source>
</evidence>
<comment type="subcellular location">
    <subcellularLocation>
        <location evidence="1">Nucleus</location>
    </subcellularLocation>
</comment>
<dbReference type="SMART" id="SM00674">
    <property type="entry name" value="CENPB"/>
    <property type="match status" value="1"/>
</dbReference>
<dbReference type="Gene3D" id="1.10.10.60">
    <property type="entry name" value="Homeodomain-like"/>
    <property type="match status" value="1"/>
</dbReference>
<dbReference type="PANTHER" id="PTHR19303">
    <property type="entry name" value="TRANSPOSON"/>
    <property type="match status" value="1"/>
</dbReference>
<dbReference type="InterPro" id="IPR009057">
    <property type="entry name" value="Homeodomain-like_sf"/>
</dbReference>
<sequence>MENAKSSSKRAFPKSEGLVVDKLTYEWFCRARSNNIPLSGLLIREKPLEIAKETGFVDFKVSVGWLEKFRTRYNISYKNICGEGSEINENVVTEWEEKMNDLCEEYSKKDCQL</sequence>
<dbReference type="InterPro" id="IPR006600">
    <property type="entry name" value="HTH_CenpB_DNA-bd_dom"/>
</dbReference>
<organism evidence="4 5">
    <name type="scientific">Dryococelus australis</name>
    <dbReference type="NCBI Taxonomy" id="614101"/>
    <lineage>
        <taxon>Eukaryota</taxon>
        <taxon>Metazoa</taxon>
        <taxon>Ecdysozoa</taxon>
        <taxon>Arthropoda</taxon>
        <taxon>Hexapoda</taxon>
        <taxon>Insecta</taxon>
        <taxon>Pterygota</taxon>
        <taxon>Neoptera</taxon>
        <taxon>Polyneoptera</taxon>
        <taxon>Phasmatodea</taxon>
        <taxon>Verophasmatodea</taxon>
        <taxon>Anareolatae</taxon>
        <taxon>Phasmatidae</taxon>
        <taxon>Eurycanthinae</taxon>
        <taxon>Dryococelus</taxon>
    </lineage>
</organism>
<reference evidence="4 5" key="1">
    <citation type="submission" date="2023-02" db="EMBL/GenBank/DDBJ databases">
        <title>LHISI_Scaffold_Assembly.</title>
        <authorList>
            <person name="Stuart O.P."/>
            <person name="Cleave R."/>
            <person name="Magrath M.J.L."/>
            <person name="Mikheyev A.S."/>
        </authorList>
    </citation>
    <scope>NUCLEOTIDE SEQUENCE [LARGE SCALE GENOMIC DNA]</scope>
    <source>
        <strain evidence="4">Daus_M_001</strain>
        <tissue evidence="4">Leg muscle</tissue>
    </source>
</reference>
<accession>A0ABQ9IMH3</accession>
<dbReference type="EMBL" id="JARBHB010000001">
    <property type="protein sequence ID" value="KAJ8897900.1"/>
    <property type="molecule type" value="Genomic_DNA"/>
</dbReference>
<evidence type="ECO:0000313" key="4">
    <source>
        <dbReference type="EMBL" id="KAJ8897900.1"/>
    </source>
</evidence>
<keyword evidence="2" id="KW-0238">DNA-binding</keyword>
<name>A0ABQ9IMH3_9NEOP</name>
<dbReference type="PROSITE" id="PS51253">
    <property type="entry name" value="HTH_CENPB"/>
    <property type="match status" value="1"/>
</dbReference>
<dbReference type="Pfam" id="PF03221">
    <property type="entry name" value="HTH_Tnp_Tc5"/>
    <property type="match status" value="1"/>
</dbReference>
<feature type="domain" description="HTH CENPB-type" evidence="3">
    <location>
        <begin position="8"/>
        <end position="79"/>
    </location>
</feature>
<evidence type="ECO:0000256" key="2">
    <source>
        <dbReference type="ARBA" id="ARBA00023125"/>
    </source>
</evidence>
<dbReference type="Proteomes" id="UP001159363">
    <property type="component" value="Chromosome 1"/>
</dbReference>
<protein>
    <recommendedName>
        <fullName evidence="3">HTH CENPB-type domain-containing protein</fullName>
    </recommendedName>
</protein>
<proteinExistence type="predicted"/>
<evidence type="ECO:0000313" key="5">
    <source>
        <dbReference type="Proteomes" id="UP001159363"/>
    </source>
</evidence>
<dbReference type="PANTHER" id="PTHR19303:SF73">
    <property type="entry name" value="PROTEIN PDC2"/>
    <property type="match status" value="1"/>
</dbReference>
<dbReference type="InterPro" id="IPR050863">
    <property type="entry name" value="CenT-Element_Derived"/>
</dbReference>
<keyword evidence="5" id="KW-1185">Reference proteome</keyword>
<evidence type="ECO:0000259" key="3">
    <source>
        <dbReference type="PROSITE" id="PS51253"/>
    </source>
</evidence>
<gene>
    <name evidence="4" type="ORF">PR048_003257</name>
</gene>
<dbReference type="SUPFAM" id="SSF46689">
    <property type="entry name" value="Homeodomain-like"/>
    <property type="match status" value="1"/>
</dbReference>